<dbReference type="PROSITE" id="PS51469">
    <property type="entry name" value="SUN"/>
    <property type="match status" value="1"/>
</dbReference>
<gene>
    <name evidence="13" type="ORF">K493DRAFT_275058</name>
</gene>
<reference evidence="13 14" key="1">
    <citation type="submission" date="2016-07" db="EMBL/GenBank/DDBJ databases">
        <title>Pervasive Adenine N6-methylation of Active Genes in Fungi.</title>
        <authorList>
            <consortium name="DOE Joint Genome Institute"/>
            <person name="Mondo S.J."/>
            <person name="Dannebaum R.O."/>
            <person name="Kuo R.C."/>
            <person name="Labutti K."/>
            <person name="Haridas S."/>
            <person name="Kuo A."/>
            <person name="Salamov A."/>
            <person name="Ahrendt S.R."/>
            <person name="Lipzen A."/>
            <person name="Sullivan W."/>
            <person name="Andreopoulos W.B."/>
            <person name="Clum A."/>
            <person name="Lindquist E."/>
            <person name="Daum C."/>
            <person name="Ramamoorthy G.K."/>
            <person name="Gryganskyi A."/>
            <person name="Culley D."/>
            <person name="Magnuson J.K."/>
            <person name="James T.Y."/>
            <person name="O'Malley M.A."/>
            <person name="Stajich J.E."/>
            <person name="Spatafora J.W."/>
            <person name="Visel A."/>
            <person name="Grigoriev I.V."/>
        </authorList>
    </citation>
    <scope>NUCLEOTIDE SEQUENCE [LARGE SCALE GENOMIC DNA]</scope>
    <source>
        <strain evidence="13 14">CBS 931.73</strain>
    </source>
</reference>
<keyword evidence="5 11" id="KW-1133">Transmembrane helix</keyword>
<dbReference type="FunFam" id="2.60.120.260:FF:000099">
    <property type="entry name" value="Uncharacterized protein, isoform C"/>
    <property type="match status" value="1"/>
</dbReference>
<dbReference type="OrthoDB" id="266334at2759"/>
<comment type="caution">
    <text evidence="13">The sequence shown here is derived from an EMBL/GenBank/DDBJ whole genome shotgun (WGS) entry which is preliminary data.</text>
</comment>
<keyword evidence="6 11" id="KW-0472">Membrane</keyword>
<evidence type="ECO:0000313" key="14">
    <source>
        <dbReference type="Proteomes" id="UP000193498"/>
    </source>
</evidence>
<evidence type="ECO:0000256" key="10">
    <source>
        <dbReference type="ARBA" id="ARBA00075366"/>
    </source>
</evidence>
<dbReference type="InterPro" id="IPR045120">
    <property type="entry name" value="Suco/Slp1-like"/>
</dbReference>
<dbReference type="AlphaFoldDB" id="A0A1Y1Z581"/>
<evidence type="ECO:0000256" key="6">
    <source>
        <dbReference type="ARBA" id="ARBA00023136"/>
    </source>
</evidence>
<comment type="subunit">
    <text evidence="9">Interacts with EMP65.</text>
</comment>
<comment type="similarity">
    <text evidence="8">Belongs to the SLP1 family.</text>
</comment>
<organism evidence="13 14">
    <name type="scientific">Basidiobolus meristosporus CBS 931.73</name>
    <dbReference type="NCBI Taxonomy" id="1314790"/>
    <lineage>
        <taxon>Eukaryota</taxon>
        <taxon>Fungi</taxon>
        <taxon>Fungi incertae sedis</taxon>
        <taxon>Zoopagomycota</taxon>
        <taxon>Entomophthoromycotina</taxon>
        <taxon>Basidiobolomycetes</taxon>
        <taxon>Basidiobolales</taxon>
        <taxon>Basidiobolaceae</taxon>
        <taxon>Basidiobolus</taxon>
    </lineage>
</organism>
<feature type="transmembrane region" description="Helical" evidence="11">
    <location>
        <begin position="420"/>
        <end position="439"/>
    </location>
</feature>
<keyword evidence="4" id="KW-0256">Endoplasmic reticulum</keyword>
<dbReference type="InParanoid" id="A0A1Y1Z581"/>
<dbReference type="PANTHER" id="PTHR12953:SF0">
    <property type="entry name" value="SUN DOMAIN-CONTAINING OSSIFICATION FACTOR"/>
    <property type="match status" value="1"/>
</dbReference>
<evidence type="ECO:0000256" key="9">
    <source>
        <dbReference type="ARBA" id="ARBA00064635"/>
    </source>
</evidence>
<dbReference type="FunCoup" id="A0A1Y1Z581">
    <property type="interactions" value="46"/>
</dbReference>
<keyword evidence="7" id="KW-0325">Glycoprotein</keyword>
<sequence>MDDLRSHEVAIRSEPHVLRYRQIAEYLSNKLISGLSLFQTGITQPTSGSPSSEPKVEKAKVKATKERINYASFDCTAAVLQANPQAKGATAILVESKDKYMWNECATEKFIVVELCDDILVDTVALANYEFFSSNFKDVRISVSDTYPPRASAGWKVLGEFQARNVRDIQVFQISNPFIWARFLRLDFLSHYGNEFLCPVSLLRVHGTTMIEEYRREGDEISSDAQKQSSLPLLEAEASSLHSKTEVPIMTDLDNAASDAAFHKLRSVIDGGVSSLAPHHQSQIEDSTNLNKHVLTKQESRQNTGSQESIFKTITKRLNILEQRISLSYKYLSEQSSAINEVFASIDATQREYLREALLNLNETTTIQLNILNNTYELVWQAAVHESKLYRESTDEKIEEITRQIHILADEVAFERRLGVVQLLLLVVLIVIVTSSNLIKDPLKLIKRKLE</sequence>
<dbReference type="GO" id="GO:0005789">
    <property type="term" value="C:endoplasmic reticulum membrane"/>
    <property type="evidence" value="ECO:0007669"/>
    <property type="project" value="UniProtKB-SubCell"/>
</dbReference>
<dbReference type="InterPro" id="IPR012919">
    <property type="entry name" value="SUN_dom"/>
</dbReference>
<dbReference type="SUPFAM" id="SSF49785">
    <property type="entry name" value="Galactose-binding domain-like"/>
    <property type="match status" value="1"/>
</dbReference>
<evidence type="ECO:0000256" key="11">
    <source>
        <dbReference type="SAM" id="Phobius"/>
    </source>
</evidence>
<dbReference type="Proteomes" id="UP000193498">
    <property type="component" value="Unassembled WGS sequence"/>
</dbReference>
<accession>A0A1Y1Z581</accession>
<keyword evidence="14" id="KW-1185">Reference proteome</keyword>
<name>A0A1Y1Z581_9FUNG</name>
<dbReference type="Pfam" id="PF07738">
    <property type="entry name" value="Sad1_UNC"/>
    <property type="match status" value="1"/>
</dbReference>
<evidence type="ECO:0000256" key="5">
    <source>
        <dbReference type="ARBA" id="ARBA00022989"/>
    </source>
</evidence>
<evidence type="ECO:0000313" key="13">
    <source>
        <dbReference type="EMBL" id="ORY05448.1"/>
    </source>
</evidence>
<keyword evidence="3" id="KW-0732">Signal</keyword>
<dbReference type="EMBL" id="MCFE01000025">
    <property type="protein sequence ID" value="ORY05448.1"/>
    <property type="molecule type" value="Genomic_DNA"/>
</dbReference>
<proteinExistence type="inferred from homology"/>
<evidence type="ECO:0000256" key="7">
    <source>
        <dbReference type="ARBA" id="ARBA00023180"/>
    </source>
</evidence>
<evidence type="ECO:0000259" key="12">
    <source>
        <dbReference type="PROSITE" id="PS51469"/>
    </source>
</evidence>
<evidence type="ECO:0000256" key="8">
    <source>
        <dbReference type="ARBA" id="ARBA00061226"/>
    </source>
</evidence>
<evidence type="ECO:0000256" key="2">
    <source>
        <dbReference type="ARBA" id="ARBA00022692"/>
    </source>
</evidence>
<dbReference type="PANTHER" id="PTHR12953">
    <property type="entry name" value="MEMBRANE PROTEIN CH1 RELATED"/>
    <property type="match status" value="1"/>
</dbReference>
<dbReference type="InterPro" id="IPR008979">
    <property type="entry name" value="Galactose-bd-like_sf"/>
</dbReference>
<feature type="domain" description="SUN" evidence="12">
    <location>
        <begin position="34"/>
        <end position="210"/>
    </location>
</feature>
<evidence type="ECO:0000256" key="3">
    <source>
        <dbReference type="ARBA" id="ARBA00022729"/>
    </source>
</evidence>
<comment type="subcellular location">
    <subcellularLocation>
        <location evidence="1">Endoplasmic reticulum membrane</location>
        <topology evidence="1">Single-pass type I membrane protein</topology>
    </subcellularLocation>
</comment>
<dbReference type="GO" id="GO:0034975">
    <property type="term" value="P:protein folding in endoplasmic reticulum"/>
    <property type="evidence" value="ECO:0007669"/>
    <property type="project" value="TreeGrafter"/>
</dbReference>
<keyword evidence="2 11" id="KW-0812">Transmembrane</keyword>
<protein>
    <recommendedName>
        <fullName evidence="10">SUN-like protein 1</fullName>
    </recommendedName>
</protein>
<evidence type="ECO:0000256" key="1">
    <source>
        <dbReference type="ARBA" id="ARBA00004115"/>
    </source>
</evidence>
<evidence type="ECO:0000256" key="4">
    <source>
        <dbReference type="ARBA" id="ARBA00022824"/>
    </source>
</evidence>
<dbReference type="STRING" id="1314790.A0A1Y1Z581"/>